<evidence type="ECO:0000313" key="4">
    <source>
        <dbReference type="Proteomes" id="UP000241394"/>
    </source>
</evidence>
<dbReference type="GO" id="GO:0010228">
    <property type="term" value="P:vegetative to reproductive phase transition of meristem"/>
    <property type="evidence" value="ECO:0007669"/>
    <property type="project" value="EnsemblPlants"/>
</dbReference>
<dbReference type="Proteomes" id="UP000241394">
    <property type="component" value="Chromosome LG17"/>
</dbReference>
<reference evidence="4" key="2">
    <citation type="journal article" date="2018" name="BMC Genomics">
        <title>A manually annotated Actinidia chinensis var. chinensis (kiwifruit) genome highlights the challenges associated with draft genomes and gene prediction in plants.</title>
        <authorList>
            <person name="Pilkington S.M."/>
            <person name="Crowhurst R."/>
            <person name="Hilario E."/>
            <person name="Nardozza S."/>
            <person name="Fraser L."/>
            <person name="Peng Y."/>
            <person name="Gunaseelan K."/>
            <person name="Simpson R."/>
            <person name="Tahir J."/>
            <person name="Deroles S.C."/>
            <person name="Templeton K."/>
            <person name="Luo Z."/>
            <person name="Davy M."/>
            <person name="Cheng C."/>
            <person name="McNeilage M."/>
            <person name="Scaglione D."/>
            <person name="Liu Y."/>
            <person name="Zhang Q."/>
            <person name="Datson P."/>
            <person name="De Silva N."/>
            <person name="Gardiner S.E."/>
            <person name="Bassett H."/>
            <person name="Chagne D."/>
            <person name="McCallum J."/>
            <person name="Dzierzon H."/>
            <person name="Deng C."/>
            <person name="Wang Y.Y."/>
            <person name="Barron L."/>
            <person name="Manako K."/>
            <person name="Bowen J."/>
            <person name="Foster T.M."/>
            <person name="Erridge Z.A."/>
            <person name="Tiffin H."/>
            <person name="Waite C.N."/>
            <person name="Davies K.M."/>
            <person name="Grierson E.P."/>
            <person name="Laing W.A."/>
            <person name="Kirk R."/>
            <person name="Chen X."/>
            <person name="Wood M."/>
            <person name="Montefiori M."/>
            <person name="Brummell D.A."/>
            <person name="Schwinn K.E."/>
            <person name="Catanach A."/>
            <person name="Fullerton C."/>
            <person name="Li D."/>
            <person name="Meiyalaghan S."/>
            <person name="Nieuwenhuizen N."/>
            <person name="Read N."/>
            <person name="Prakash R."/>
            <person name="Hunter D."/>
            <person name="Zhang H."/>
            <person name="McKenzie M."/>
            <person name="Knabel M."/>
            <person name="Harris A."/>
            <person name="Allan A.C."/>
            <person name="Gleave A."/>
            <person name="Chen A."/>
            <person name="Janssen B.J."/>
            <person name="Plunkett B."/>
            <person name="Ampomah-Dwamena C."/>
            <person name="Voogd C."/>
            <person name="Leif D."/>
            <person name="Lafferty D."/>
            <person name="Souleyre E.J.F."/>
            <person name="Varkonyi-Gasic E."/>
            <person name="Gambi F."/>
            <person name="Hanley J."/>
            <person name="Yao J.L."/>
            <person name="Cheung J."/>
            <person name="David K.M."/>
            <person name="Warren B."/>
            <person name="Marsh K."/>
            <person name="Snowden K.C."/>
            <person name="Lin-Wang K."/>
            <person name="Brian L."/>
            <person name="Martinez-Sanchez M."/>
            <person name="Wang M."/>
            <person name="Ileperuma N."/>
            <person name="Macnee N."/>
            <person name="Campin R."/>
            <person name="McAtee P."/>
            <person name="Drummond R.S.M."/>
            <person name="Espley R.V."/>
            <person name="Ireland H.S."/>
            <person name="Wu R."/>
            <person name="Atkinson R.G."/>
            <person name="Karunairetnam S."/>
            <person name="Bulley S."/>
            <person name="Chunkath S."/>
            <person name="Hanley Z."/>
            <person name="Storey R."/>
            <person name="Thrimawithana A.H."/>
            <person name="Thomson S."/>
            <person name="David C."/>
            <person name="Testolin R."/>
            <person name="Huang H."/>
            <person name="Hellens R.P."/>
            <person name="Schaffer R.J."/>
        </authorList>
    </citation>
    <scope>NUCLEOTIDE SEQUENCE [LARGE SCALE GENOMIC DNA]</scope>
    <source>
        <strain evidence="4">cv. Red5</strain>
    </source>
</reference>
<dbReference type="PANTHER" id="PTHR31133">
    <property type="entry name" value="MEMBRANE PROTEIN"/>
    <property type="match status" value="1"/>
</dbReference>
<dbReference type="Gramene" id="PSS06481">
    <property type="protein sequence ID" value="PSS06481"/>
    <property type="gene ID" value="CEY00_Acc19179"/>
</dbReference>
<feature type="transmembrane region" description="Helical" evidence="2">
    <location>
        <begin position="12"/>
        <end position="30"/>
    </location>
</feature>
<feature type="region of interest" description="Disordered" evidence="1">
    <location>
        <begin position="563"/>
        <end position="585"/>
    </location>
</feature>
<feature type="compositionally biased region" description="Basic and acidic residues" evidence="1">
    <location>
        <begin position="574"/>
        <end position="585"/>
    </location>
</feature>
<dbReference type="InParanoid" id="A0A2R6QEB5"/>
<reference evidence="3 4" key="1">
    <citation type="submission" date="2017-07" db="EMBL/GenBank/DDBJ databases">
        <title>An improved, manually edited Actinidia chinensis var. chinensis (kiwifruit) genome highlights the challenges associated with draft genomes and gene prediction in plants.</title>
        <authorList>
            <person name="Pilkington S."/>
            <person name="Crowhurst R."/>
            <person name="Hilario E."/>
            <person name="Nardozza S."/>
            <person name="Fraser L."/>
            <person name="Peng Y."/>
            <person name="Gunaseelan K."/>
            <person name="Simpson R."/>
            <person name="Tahir J."/>
            <person name="Deroles S."/>
            <person name="Templeton K."/>
            <person name="Luo Z."/>
            <person name="Davy M."/>
            <person name="Cheng C."/>
            <person name="Mcneilage M."/>
            <person name="Scaglione D."/>
            <person name="Liu Y."/>
            <person name="Zhang Q."/>
            <person name="Datson P."/>
            <person name="De Silva N."/>
            <person name="Gardiner S."/>
            <person name="Bassett H."/>
            <person name="Chagne D."/>
            <person name="Mccallum J."/>
            <person name="Dzierzon H."/>
            <person name="Deng C."/>
            <person name="Wang Y.-Y."/>
            <person name="Barron N."/>
            <person name="Manako K."/>
            <person name="Bowen J."/>
            <person name="Foster T."/>
            <person name="Erridge Z."/>
            <person name="Tiffin H."/>
            <person name="Waite C."/>
            <person name="Davies K."/>
            <person name="Grierson E."/>
            <person name="Laing W."/>
            <person name="Kirk R."/>
            <person name="Chen X."/>
            <person name="Wood M."/>
            <person name="Montefiori M."/>
            <person name="Brummell D."/>
            <person name="Schwinn K."/>
            <person name="Catanach A."/>
            <person name="Fullerton C."/>
            <person name="Li D."/>
            <person name="Meiyalaghan S."/>
            <person name="Nieuwenhuizen N."/>
            <person name="Read N."/>
            <person name="Prakash R."/>
            <person name="Hunter D."/>
            <person name="Zhang H."/>
            <person name="Mckenzie M."/>
            <person name="Knabel M."/>
            <person name="Harris A."/>
            <person name="Allan A."/>
            <person name="Chen A."/>
            <person name="Janssen B."/>
            <person name="Plunkett B."/>
            <person name="Dwamena C."/>
            <person name="Voogd C."/>
            <person name="Leif D."/>
            <person name="Lafferty D."/>
            <person name="Souleyre E."/>
            <person name="Varkonyi-Gasic E."/>
            <person name="Gambi F."/>
            <person name="Hanley J."/>
            <person name="Yao J.-L."/>
            <person name="Cheung J."/>
            <person name="David K."/>
            <person name="Warren B."/>
            <person name="Marsh K."/>
            <person name="Snowden K."/>
            <person name="Lin-Wang K."/>
            <person name="Brian L."/>
            <person name="Martinez-Sanchez M."/>
            <person name="Wang M."/>
            <person name="Ileperuma N."/>
            <person name="Macnee N."/>
            <person name="Campin R."/>
            <person name="Mcatee P."/>
            <person name="Drummond R."/>
            <person name="Espley R."/>
            <person name="Ireland H."/>
            <person name="Wu R."/>
            <person name="Atkinson R."/>
            <person name="Karunairetnam S."/>
            <person name="Bulley S."/>
            <person name="Chunkath S."/>
            <person name="Hanley Z."/>
            <person name="Storey R."/>
            <person name="Thrimawithana A."/>
            <person name="Thomson S."/>
            <person name="David C."/>
            <person name="Testolin R."/>
        </authorList>
    </citation>
    <scope>NUCLEOTIDE SEQUENCE [LARGE SCALE GENOMIC DNA]</scope>
    <source>
        <strain evidence="4">cv. Red5</strain>
        <tissue evidence="3">Young leaf</tissue>
    </source>
</reference>
<feature type="transmembrane region" description="Helical" evidence="2">
    <location>
        <begin position="42"/>
        <end position="67"/>
    </location>
</feature>
<dbReference type="AlphaFoldDB" id="A0A2R6QEB5"/>
<organism evidence="3 4">
    <name type="scientific">Actinidia chinensis var. chinensis</name>
    <name type="common">Chinese soft-hair kiwi</name>
    <dbReference type="NCBI Taxonomy" id="1590841"/>
    <lineage>
        <taxon>Eukaryota</taxon>
        <taxon>Viridiplantae</taxon>
        <taxon>Streptophyta</taxon>
        <taxon>Embryophyta</taxon>
        <taxon>Tracheophyta</taxon>
        <taxon>Spermatophyta</taxon>
        <taxon>Magnoliopsida</taxon>
        <taxon>eudicotyledons</taxon>
        <taxon>Gunneridae</taxon>
        <taxon>Pentapetalae</taxon>
        <taxon>asterids</taxon>
        <taxon>Ericales</taxon>
        <taxon>Actinidiaceae</taxon>
        <taxon>Actinidia</taxon>
    </lineage>
</organism>
<dbReference type="OMA" id="CWSTIKG"/>
<dbReference type="OrthoDB" id="1932537at2759"/>
<keyword evidence="4" id="KW-1185">Reference proteome</keyword>
<keyword evidence="2" id="KW-0812">Transmembrane</keyword>
<comment type="caution">
    <text evidence="3">The sequence shown here is derived from an EMBL/GenBank/DDBJ whole genome shotgun (WGS) entry which is preliminary data.</text>
</comment>
<name>A0A2R6QEB5_ACTCC</name>
<dbReference type="EMBL" id="NKQK01000017">
    <property type="protein sequence ID" value="PSS06481.1"/>
    <property type="molecule type" value="Genomic_DNA"/>
</dbReference>
<evidence type="ECO:0000313" key="3">
    <source>
        <dbReference type="EMBL" id="PSS06481.1"/>
    </source>
</evidence>
<feature type="transmembrane region" description="Helical" evidence="2">
    <location>
        <begin position="100"/>
        <end position="119"/>
    </location>
</feature>
<proteinExistence type="predicted"/>
<sequence>MEVPVGFIAKLWSFLSFIPFFLLLLTLGLLKGVIISPGAGGIIGIGNSAVIIGLWPAHFIWTCYCVAKTKRLGLVLKILVLVLLPLPLVLWPIWGVVCSFLGGIAYGFFAPLLATFEAVGENVADKLFHCFVDGCWSTIKGSFTVVQDFTDFCFHSYFSYMDELSEDIPADQKPIDIKLTKLPICLLAILIGLIVDVPMITVVALWKSPYMLFKGWKRLLEDLIGREGPFLETICIPFAALSIVLWPLAVVGAVISAFFSSLFLALYSAVIVHQEDSFRMGLAYIVAVISLFDEYANDLLYLREGSCFLRPRYRRNMSPGDSIQRRKSIDRVRNGQKNGREGSTNSKLVSERSWTLKCAIEQYTPIQIWDWLFKSCKVNGRILLHEGLIDVKDLEECILKGKSEKLGIKLPAWTLLQCLLASAKSDSSGLLIYDNMELTRTNCPKERLFEWFIEPLFVMKQQIKGLRLNEDEEICLKKLIMQCKNDKPEEWDDIGFPSSDTVRRAQLQAIIRRLQGIVCSMSRMPTFRRRFKNLVKVLCIEAIERGTLSNDVGGRLKTGYGCNQKNGEATTSDSSEHKVDDWNIV</sequence>
<gene>
    <name evidence="3" type="ORF">CEY00_Acc19179</name>
</gene>
<evidence type="ECO:0000256" key="1">
    <source>
        <dbReference type="SAM" id="MobiDB-lite"/>
    </source>
</evidence>
<dbReference type="PANTHER" id="PTHR31133:SF2">
    <property type="entry name" value="EXPRESSED PROTEIN"/>
    <property type="match status" value="1"/>
</dbReference>
<keyword evidence="2" id="KW-0472">Membrane</keyword>
<dbReference type="STRING" id="1590841.A0A2R6QEB5"/>
<feature type="transmembrane region" description="Helical" evidence="2">
    <location>
        <begin position="282"/>
        <end position="302"/>
    </location>
</feature>
<accession>A0A2R6QEB5</accession>
<feature type="transmembrane region" description="Helical" evidence="2">
    <location>
        <begin position="74"/>
        <end position="94"/>
    </location>
</feature>
<feature type="transmembrane region" description="Helical" evidence="2">
    <location>
        <begin position="182"/>
        <end position="206"/>
    </location>
</feature>
<protein>
    <submittedName>
        <fullName evidence="3">Uncharacterized protein</fullName>
    </submittedName>
</protein>
<dbReference type="FunCoup" id="A0A2R6QEB5">
    <property type="interactions" value="380"/>
</dbReference>
<feature type="transmembrane region" description="Helical" evidence="2">
    <location>
        <begin position="246"/>
        <end position="270"/>
    </location>
</feature>
<feature type="compositionally biased region" description="Polar residues" evidence="1">
    <location>
        <begin position="563"/>
        <end position="573"/>
    </location>
</feature>
<dbReference type="InterPro" id="IPR040229">
    <property type="entry name" value="At3g27390-like"/>
</dbReference>
<keyword evidence="2" id="KW-1133">Transmembrane helix</keyword>
<evidence type="ECO:0000256" key="2">
    <source>
        <dbReference type="SAM" id="Phobius"/>
    </source>
</evidence>